<protein>
    <submittedName>
        <fullName evidence="1">Uncharacterized protein</fullName>
    </submittedName>
</protein>
<accession>A0ABP6EDK4</accession>
<name>A0ABP6EDK4_9ACTN</name>
<dbReference type="Proteomes" id="UP001500994">
    <property type="component" value="Unassembled WGS sequence"/>
</dbReference>
<organism evidence="1 2">
    <name type="scientific">Streptomyces lunalinharesii</name>
    <dbReference type="NCBI Taxonomy" id="333384"/>
    <lineage>
        <taxon>Bacteria</taxon>
        <taxon>Bacillati</taxon>
        <taxon>Actinomycetota</taxon>
        <taxon>Actinomycetes</taxon>
        <taxon>Kitasatosporales</taxon>
        <taxon>Streptomycetaceae</taxon>
        <taxon>Streptomyces</taxon>
    </lineage>
</organism>
<evidence type="ECO:0000313" key="1">
    <source>
        <dbReference type="EMBL" id="GAA2664208.1"/>
    </source>
</evidence>
<evidence type="ECO:0000313" key="2">
    <source>
        <dbReference type="Proteomes" id="UP001500994"/>
    </source>
</evidence>
<keyword evidence="2" id="KW-1185">Reference proteome</keyword>
<dbReference type="EMBL" id="BAAARK010000010">
    <property type="protein sequence ID" value="GAA2664208.1"/>
    <property type="molecule type" value="Genomic_DNA"/>
</dbReference>
<sequence>MSHHPEDLPSGRPTEFGDLSPFTLERHEYLGVSRTPVHFIPVLRRGQLIGYLWASESEAEDAAGFFPRRGTGATGFDAGGTWRGRLKRARESGMTPLAAMRQWVGEPEDSRGGVVPSDAEERILDNSRAVQALANQVAE</sequence>
<proteinExistence type="predicted"/>
<comment type="caution">
    <text evidence="1">The sequence shown here is derived from an EMBL/GenBank/DDBJ whole genome shotgun (WGS) entry which is preliminary data.</text>
</comment>
<gene>
    <name evidence="1" type="ORF">GCM10009864_35810</name>
</gene>
<reference evidence="2" key="1">
    <citation type="journal article" date="2019" name="Int. J. Syst. Evol. Microbiol.">
        <title>The Global Catalogue of Microorganisms (GCM) 10K type strain sequencing project: providing services to taxonomists for standard genome sequencing and annotation.</title>
        <authorList>
            <consortium name="The Broad Institute Genomics Platform"/>
            <consortium name="The Broad Institute Genome Sequencing Center for Infectious Disease"/>
            <person name="Wu L."/>
            <person name="Ma J."/>
        </authorList>
    </citation>
    <scope>NUCLEOTIDE SEQUENCE [LARGE SCALE GENOMIC DNA]</scope>
    <source>
        <strain evidence="2">JCM 16374</strain>
    </source>
</reference>